<dbReference type="SUPFAM" id="SSF56796">
    <property type="entry name" value="Dehydroquinate synthase-like"/>
    <property type="match status" value="1"/>
</dbReference>
<dbReference type="FunFam" id="3.40.50.1970:FF:000003">
    <property type="entry name" value="Alcohol dehydrogenase, iron-containing"/>
    <property type="match status" value="1"/>
</dbReference>
<organism evidence="4 5">
    <name type="scientific">Acetitomaculum ruminis DSM 5522</name>
    <dbReference type="NCBI Taxonomy" id="1120918"/>
    <lineage>
        <taxon>Bacteria</taxon>
        <taxon>Bacillati</taxon>
        <taxon>Bacillota</taxon>
        <taxon>Clostridia</taxon>
        <taxon>Lachnospirales</taxon>
        <taxon>Lachnospiraceae</taxon>
        <taxon>Acetitomaculum</taxon>
    </lineage>
</organism>
<dbReference type="CDD" id="cd14863">
    <property type="entry name" value="Fe-ADH-like"/>
    <property type="match status" value="1"/>
</dbReference>
<evidence type="ECO:0000256" key="1">
    <source>
        <dbReference type="ARBA" id="ARBA00023002"/>
    </source>
</evidence>
<dbReference type="AlphaFoldDB" id="A0A1I0YI63"/>
<dbReference type="InterPro" id="IPR056798">
    <property type="entry name" value="ADH_Fe_C"/>
</dbReference>
<evidence type="ECO:0000259" key="3">
    <source>
        <dbReference type="Pfam" id="PF25137"/>
    </source>
</evidence>
<keyword evidence="5" id="KW-1185">Reference proteome</keyword>
<accession>A0A1I0YI63</accession>
<evidence type="ECO:0000313" key="5">
    <source>
        <dbReference type="Proteomes" id="UP000198838"/>
    </source>
</evidence>
<evidence type="ECO:0000313" key="4">
    <source>
        <dbReference type="EMBL" id="SFB12446.1"/>
    </source>
</evidence>
<keyword evidence="1" id="KW-0560">Oxidoreductase</keyword>
<dbReference type="Pfam" id="PF25137">
    <property type="entry name" value="ADH_Fe_C"/>
    <property type="match status" value="1"/>
</dbReference>
<name>A0A1I0YI63_9FIRM</name>
<proteinExistence type="predicted"/>
<dbReference type="STRING" id="1120918.SAMN05216249_11010"/>
<feature type="domain" description="Fe-containing alcohol dehydrogenase-like C-terminal" evidence="3">
    <location>
        <begin position="185"/>
        <end position="375"/>
    </location>
</feature>
<dbReference type="Proteomes" id="UP000198838">
    <property type="component" value="Unassembled WGS sequence"/>
</dbReference>
<dbReference type="EMBL" id="FOJY01000010">
    <property type="protein sequence ID" value="SFB12446.1"/>
    <property type="molecule type" value="Genomic_DNA"/>
</dbReference>
<reference evidence="4 5" key="1">
    <citation type="submission" date="2016-10" db="EMBL/GenBank/DDBJ databases">
        <authorList>
            <person name="de Groot N.N."/>
        </authorList>
    </citation>
    <scope>NUCLEOTIDE SEQUENCE [LARGE SCALE GENOMIC DNA]</scope>
    <source>
        <strain evidence="4 5">DSM 5522</strain>
    </source>
</reference>
<dbReference type="GO" id="GO:0004022">
    <property type="term" value="F:alcohol dehydrogenase (NAD+) activity"/>
    <property type="evidence" value="ECO:0007669"/>
    <property type="project" value="UniProtKB-ARBA"/>
</dbReference>
<dbReference type="InterPro" id="IPR001670">
    <property type="entry name" value="ADH_Fe/GldA"/>
</dbReference>
<dbReference type="GO" id="GO:0046872">
    <property type="term" value="F:metal ion binding"/>
    <property type="evidence" value="ECO:0007669"/>
    <property type="project" value="InterPro"/>
</dbReference>
<dbReference type="RefSeq" id="WP_092872404.1">
    <property type="nucleotide sequence ID" value="NZ_FOJY01000010.1"/>
</dbReference>
<feature type="domain" description="Alcohol dehydrogenase iron-type/glycerol dehydrogenase GldA" evidence="2">
    <location>
        <begin position="11"/>
        <end position="172"/>
    </location>
</feature>
<dbReference type="PANTHER" id="PTHR11496">
    <property type="entry name" value="ALCOHOL DEHYDROGENASE"/>
    <property type="match status" value="1"/>
</dbReference>
<evidence type="ECO:0000259" key="2">
    <source>
        <dbReference type="Pfam" id="PF00465"/>
    </source>
</evidence>
<dbReference type="Pfam" id="PF00465">
    <property type="entry name" value="Fe-ADH"/>
    <property type="match status" value="1"/>
</dbReference>
<dbReference type="OrthoDB" id="9804734at2"/>
<dbReference type="PANTHER" id="PTHR11496:SF83">
    <property type="entry name" value="HYDROXYACID-OXOACID TRANSHYDROGENASE, MITOCHONDRIAL"/>
    <property type="match status" value="1"/>
</dbReference>
<dbReference type="Gene3D" id="1.20.1090.10">
    <property type="entry name" value="Dehydroquinate synthase-like - alpha domain"/>
    <property type="match status" value="1"/>
</dbReference>
<dbReference type="Gene3D" id="3.40.50.1970">
    <property type="match status" value="1"/>
</dbReference>
<dbReference type="InterPro" id="IPR039697">
    <property type="entry name" value="Alcohol_dehydrogenase_Fe"/>
</dbReference>
<protein>
    <submittedName>
        <fullName evidence="4">Alcohol dehydrogenase, class IV</fullName>
    </submittedName>
</protein>
<gene>
    <name evidence="4" type="ORF">SAMN05216249_11010</name>
</gene>
<sequence>MISKYGQLCPVTYGPGAITTLGESCAQSGVKKALIVIDPNVEKRGFGDKAADSLKKANIEYKFYNEVEMDAPDYSVQKGADLAKEMGADTVIGIGGGSTLDTAKGVALVACGNDLETLLNNPPAPNKALTIVMVPTTSGTGSESTMIAVITNTKTHYKTGLLAFPNISIVDPELTLDINEEITRYTALDAFSHASESLSSALVPNPHSDLLAYDAMERIVKYLPIALKEKDNLEARENLAIASNFAGKAFADSTVHIGHAMAHAMGATYHIPHGIGCALATPVVIEFMAPGYAEKCKKVGEILGVKIYSDDPVVIGKKVATAFREFMKYVGVPTWEELGHTKEEIMKCCDYVKKEAMANFGIIKPAEGDVERLMAEVCELYK</sequence>